<feature type="domain" description="MrfA-like Zn-binding" evidence="1">
    <location>
        <begin position="501"/>
        <end position="608"/>
    </location>
</feature>
<protein>
    <recommendedName>
        <fullName evidence="1">MrfA-like Zn-binding domain-containing protein</fullName>
    </recommendedName>
</protein>
<gene>
    <name evidence="2" type="ORF">ADL28_32060</name>
</gene>
<dbReference type="AlphaFoldDB" id="A0A0X3VSD9"/>
<dbReference type="InterPro" id="IPR018973">
    <property type="entry name" value="MZB"/>
</dbReference>
<dbReference type="NCBIfam" id="NF038324">
    <property type="entry name" value="DrmB_fam"/>
    <property type="match status" value="1"/>
</dbReference>
<name>A0A0X3VSD9_STRVO</name>
<evidence type="ECO:0000313" key="2">
    <source>
        <dbReference type="EMBL" id="KUL47641.1"/>
    </source>
</evidence>
<accession>A0A0X3VSD9</accession>
<evidence type="ECO:0000313" key="3">
    <source>
        <dbReference type="Proteomes" id="UP000053413"/>
    </source>
</evidence>
<dbReference type="Pfam" id="PF09369">
    <property type="entry name" value="MZB"/>
    <property type="match status" value="1"/>
</dbReference>
<organism evidence="2 3">
    <name type="scientific">Streptomyces violaceusniger</name>
    <dbReference type="NCBI Taxonomy" id="68280"/>
    <lineage>
        <taxon>Bacteria</taxon>
        <taxon>Bacillati</taxon>
        <taxon>Actinomycetota</taxon>
        <taxon>Actinomycetes</taxon>
        <taxon>Kitasatosporales</taxon>
        <taxon>Streptomycetaceae</taxon>
        <taxon>Streptomyces</taxon>
        <taxon>Streptomyces violaceusniger group</taxon>
    </lineage>
</organism>
<evidence type="ECO:0000259" key="1">
    <source>
        <dbReference type="Pfam" id="PF09369"/>
    </source>
</evidence>
<dbReference type="OrthoDB" id="9134227at2"/>
<sequence>MSSGGYFRRVGAVRPSHLMFTGGVGALVDLPNFSVMVKGLDHWSYTGVPDPVIEEPRLRKAVNRALQRYGSNQVTELRSAPWIPGTDTDPKGYAAKIGVPVTPFPQWLRCTACNELASLGSGKWGFENNNPRRPDEARFYHENCYRKKKGRKPLAVAARFALACTNGHLDEFPYTEFVHEGRACPDTTYPTLRMRDNGGNLAANVSLECLVCRKAKRNIRDAMGDKGRANLPRCRGRHPQFDGVYETCDAQPYLLVVGASNQWFPATLSALALPDTGADSLRKLVEERWPDLEDFEDEHEIAMFAKKSKHHRYLRDYEPAQVWKAISDFRAALSGSTGENEQPSGPPDLLTPEWQVLSATKIADATEDFALVEASLTGPLASVFSQVRQVERLREVRALIGFTRLDAPDPEDPGLVTRVELGRRERGWVPASEVRGEGLFLRVDEQLIEQWEKRVASSHALAAHAAAFGRFRDHRKSERITVEFDPMQGWPGGRYIALHTLSHLLIRTIAMECGYNSASLAERIYSGDDEERRTGILIYTAVPDSEGTLGGLVSLADKDPHTGENRLTRIVRTALYKAGRCSSDPLCGERLPQAPEDFLHGAACHACLFVSETTCERGNRFLDRRFITPLAGDTEPLALVPDFG</sequence>
<dbReference type="InterPro" id="IPR047721">
    <property type="entry name" value="DrmB"/>
</dbReference>
<reference evidence="3" key="1">
    <citation type="submission" date="2015-10" db="EMBL/GenBank/DDBJ databases">
        <authorList>
            <person name="Ju K.-S."/>
            <person name="Doroghazi J.R."/>
            <person name="Metcalf W.W."/>
        </authorList>
    </citation>
    <scope>NUCLEOTIDE SEQUENCE [LARGE SCALE GENOMIC DNA]</scope>
    <source>
        <strain evidence="3">NRRL F-8817</strain>
    </source>
</reference>
<comment type="caution">
    <text evidence="2">The sequence shown here is derived from an EMBL/GenBank/DDBJ whole genome shotgun (WGS) entry which is preliminary data.</text>
</comment>
<proteinExistence type="predicted"/>
<dbReference type="RefSeq" id="WP_059147283.1">
    <property type="nucleotide sequence ID" value="NZ_LLZJ01000384.1"/>
</dbReference>
<dbReference type="Proteomes" id="UP000053413">
    <property type="component" value="Unassembled WGS sequence"/>
</dbReference>
<dbReference type="EMBL" id="LLZJ01000384">
    <property type="protein sequence ID" value="KUL47641.1"/>
    <property type="molecule type" value="Genomic_DNA"/>
</dbReference>